<sequence length="73" mass="8086">MDCEGGNDADLDACVVDSETAEDVAYTYDCGDFWEDFVACTDDRSRCSNNNFGPGDDCNAEANRLQECISKRR</sequence>
<dbReference type="RefSeq" id="WP_153818796.1">
    <property type="nucleotide sequence ID" value="NZ_WJIE01000002.1"/>
</dbReference>
<evidence type="ECO:0000313" key="2">
    <source>
        <dbReference type="Proteomes" id="UP000440224"/>
    </source>
</evidence>
<protein>
    <submittedName>
        <fullName evidence="1">Uncharacterized protein</fullName>
    </submittedName>
</protein>
<dbReference type="OrthoDB" id="5521836at2"/>
<proteinExistence type="predicted"/>
<evidence type="ECO:0000313" key="1">
    <source>
        <dbReference type="EMBL" id="MRG91948.1"/>
    </source>
</evidence>
<reference evidence="1 2" key="1">
    <citation type="submission" date="2019-10" db="EMBL/GenBank/DDBJ databases">
        <title>A soil myxobacterium in the family Polyangiaceae.</title>
        <authorList>
            <person name="Li Y."/>
            <person name="Wang J."/>
        </authorList>
    </citation>
    <scope>NUCLEOTIDE SEQUENCE [LARGE SCALE GENOMIC DNA]</scope>
    <source>
        <strain evidence="1 2">DSM 14734</strain>
    </source>
</reference>
<name>A0A6N7PIY3_9BACT</name>
<dbReference type="Proteomes" id="UP000440224">
    <property type="component" value="Unassembled WGS sequence"/>
</dbReference>
<dbReference type="EMBL" id="WJIE01000002">
    <property type="protein sequence ID" value="MRG91948.1"/>
    <property type="molecule type" value="Genomic_DNA"/>
</dbReference>
<dbReference type="AlphaFoldDB" id="A0A6N7PIY3"/>
<keyword evidence="2" id="KW-1185">Reference proteome</keyword>
<gene>
    <name evidence="1" type="ORF">GF068_08420</name>
</gene>
<accession>A0A6N7PIY3</accession>
<organism evidence="1 2">
    <name type="scientific">Polyangium spumosum</name>
    <dbReference type="NCBI Taxonomy" id="889282"/>
    <lineage>
        <taxon>Bacteria</taxon>
        <taxon>Pseudomonadati</taxon>
        <taxon>Myxococcota</taxon>
        <taxon>Polyangia</taxon>
        <taxon>Polyangiales</taxon>
        <taxon>Polyangiaceae</taxon>
        <taxon>Polyangium</taxon>
    </lineage>
</organism>
<comment type="caution">
    <text evidence="1">The sequence shown here is derived from an EMBL/GenBank/DDBJ whole genome shotgun (WGS) entry which is preliminary data.</text>
</comment>